<feature type="chain" id="PRO_5026896423" description="Dickkopf N-terminal cysteine-rich domain-containing protein" evidence="1">
    <location>
        <begin position="21"/>
        <end position="132"/>
    </location>
</feature>
<evidence type="ECO:0008006" key="4">
    <source>
        <dbReference type="Google" id="ProtNLM"/>
    </source>
</evidence>
<accession>A0A6N7PJV4</accession>
<protein>
    <recommendedName>
        <fullName evidence="4">Dickkopf N-terminal cysteine-rich domain-containing protein</fullName>
    </recommendedName>
</protein>
<evidence type="ECO:0000313" key="2">
    <source>
        <dbReference type="EMBL" id="MRG90384.1"/>
    </source>
</evidence>
<sequence>MKPKNLLYAGLGLVALAFSAGCGPDIAGVCEAQEACLGGNEADIDACIVAAEGQRETAIDIGCGDEFDTLAACTEPLLECTSVNSGQMCMDDGDCGGPAVCSNGLCSLKAYAIPEAQRDTCEAEQAAYSRCN</sequence>
<organism evidence="2 3">
    <name type="scientific">Polyangium spumosum</name>
    <dbReference type="NCBI Taxonomy" id="889282"/>
    <lineage>
        <taxon>Bacteria</taxon>
        <taxon>Pseudomonadati</taxon>
        <taxon>Myxococcota</taxon>
        <taxon>Polyangia</taxon>
        <taxon>Polyangiales</taxon>
        <taxon>Polyangiaceae</taxon>
        <taxon>Polyangium</taxon>
    </lineage>
</organism>
<dbReference type="EMBL" id="WJIE01000001">
    <property type="protein sequence ID" value="MRG90384.1"/>
    <property type="molecule type" value="Genomic_DNA"/>
</dbReference>
<dbReference type="PROSITE" id="PS51257">
    <property type="entry name" value="PROKAR_LIPOPROTEIN"/>
    <property type="match status" value="1"/>
</dbReference>
<keyword evidence="3" id="KW-1185">Reference proteome</keyword>
<feature type="signal peptide" evidence="1">
    <location>
        <begin position="1"/>
        <end position="20"/>
    </location>
</feature>
<keyword evidence="1" id="KW-0732">Signal</keyword>
<name>A0A6N7PJV4_9BACT</name>
<evidence type="ECO:0000256" key="1">
    <source>
        <dbReference type="SAM" id="SignalP"/>
    </source>
</evidence>
<evidence type="ECO:0000313" key="3">
    <source>
        <dbReference type="Proteomes" id="UP000440224"/>
    </source>
</evidence>
<dbReference type="RefSeq" id="WP_153817305.1">
    <property type="nucleotide sequence ID" value="NZ_WJIE01000001.1"/>
</dbReference>
<proteinExistence type="predicted"/>
<comment type="caution">
    <text evidence="2">The sequence shown here is derived from an EMBL/GenBank/DDBJ whole genome shotgun (WGS) entry which is preliminary data.</text>
</comment>
<gene>
    <name evidence="2" type="ORF">GF068_00370</name>
</gene>
<dbReference type="AlphaFoldDB" id="A0A6N7PJV4"/>
<reference evidence="2 3" key="1">
    <citation type="submission" date="2019-10" db="EMBL/GenBank/DDBJ databases">
        <title>A soil myxobacterium in the family Polyangiaceae.</title>
        <authorList>
            <person name="Li Y."/>
            <person name="Wang J."/>
        </authorList>
    </citation>
    <scope>NUCLEOTIDE SEQUENCE [LARGE SCALE GENOMIC DNA]</scope>
    <source>
        <strain evidence="2 3">DSM 14734</strain>
    </source>
</reference>
<dbReference type="Proteomes" id="UP000440224">
    <property type="component" value="Unassembled WGS sequence"/>
</dbReference>